<dbReference type="InterPro" id="IPR013422">
    <property type="entry name" value="CRISPR-assoc_prot_Cas5_N"/>
</dbReference>
<dbReference type="InterPro" id="IPR010147">
    <property type="entry name" value="CRISPR-assoc_prot_CasD"/>
</dbReference>
<dbReference type="Pfam" id="PF09704">
    <property type="entry name" value="Cas_Cas5d"/>
    <property type="match status" value="1"/>
</dbReference>
<name>A0ABT2CAV4_9ACTN</name>
<evidence type="ECO:0000256" key="1">
    <source>
        <dbReference type="ARBA" id="ARBA00023118"/>
    </source>
</evidence>
<dbReference type="RefSeq" id="WP_258785041.1">
    <property type="nucleotide sequence ID" value="NZ_JANUGQ010000001.1"/>
</dbReference>
<evidence type="ECO:0000313" key="3">
    <source>
        <dbReference type="Proteomes" id="UP001431313"/>
    </source>
</evidence>
<organism evidence="2 3">
    <name type="scientific">Streptomyces pyxinae</name>
    <dbReference type="NCBI Taxonomy" id="2970734"/>
    <lineage>
        <taxon>Bacteria</taxon>
        <taxon>Bacillati</taxon>
        <taxon>Actinomycetota</taxon>
        <taxon>Actinomycetes</taxon>
        <taxon>Kitasatosporales</taxon>
        <taxon>Streptomycetaceae</taxon>
        <taxon>Streptomyces</taxon>
    </lineage>
</organism>
<gene>
    <name evidence="2" type="primary">cas5e</name>
    <name evidence="2" type="ORF">NX801_02465</name>
</gene>
<dbReference type="InterPro" id="IPR021124">
    <property type="entry name" value="CRISPR-assoc_prot_Cas5"/>
</dbReference>
<proteinExistence type="predicted"/>
<reference evidence="2" key="1">
    <citation type="submission" date="2022-08" db="EMBL/GenBank/DDBJ databases">
        <authorList>
            <person name="Somphong A."/>
            <person name="Phongsopitanun W."/>
        </authorList>
    </citation>
    <scope>NUCLEOTIDE SEQUENCE</scope>
    <source>
        <strain evidence="2">LP05-1</strain>
    </source>
</reference>
<keyword evidence="3" id="KW-1185">Reference proteome</keyword>
<dbReference type="Gene3D" id="3.30.70.2660">
    <property type="match status" value="1"/>
</dbReference>
<dbReference type="NCBIfam" id="TIGR02593">
    <property type="entry name" value="CRISPR_cas5"/>
    <property type="match status" value="1"/>
</dbReference>
<protein>
    <submittedName>
        <fullName evidence="2">Type I-E CRISPR-associated protein Cas5/CasD</fullName>
    </submittedName>
</protein>
<accession>A0ABT2CAV4</accession>
<dbReference type="NCBIfam" id="TIGR01868">
    <property type="entry name" value="casD_Cas5e"/>
    <property type="match status" value="1"/>
</dbReference>
<comment type="caution">
    <text evidence="2">The sequence shown here is derived from an EMBL/GenBank/DDBJ whole genome shotgun (WGS) entry which is preliminary data.</text>
</comment>
<dbReference type="CDD" id="cd09756">
    <property type="entry name" value="Cas5_I-E"/>
    <property type="match status" value="1"/>
</dbReference>
<sequence length="251" mass="27808">MTSTLILCLDAPMQSWGVSSRFDRRDTAREPTKSGIVGLLASALGVARDDDDRVRELATLSMGVRVDREGELERDFHTVSNVPNTEGGAGATVVSERFYLSGALFLVVLEGADEEVRGLYRALRRPRWPLFLGRKAFPPGTPVVHPDESRAVHDGHVDDVLEGHPWLETRPARLRRARERLDAGTPLHLRTVRDTVPVFVGAELRHDHPISFSARRRHGTRAVRVGHVPLTAPMLPRQPEATSMSEQVGTV</sequence>
<keyword evidence="1" id="KW-0051">Antiviral defense</keyword>
<dbReference type="EMBL" id="JANUGQ010000001">
    <property type="protein sequence ID" value="MCS0634543.1"/>
    <property type="molecule type" value="Genomic_DNA"/>
</dbReference>
<evidence type="ECO:0000313" key="2">
    <source>
        <dbReference type="EMBL" id="MCS0634543.1"/>
    </source>
</evidence>
<dbReference type="Proteomes" id="UP001431313">
    <property type="component" value="Unassembled WGS sequence"/>
</dbReference>